<evidence type="ECO:0000256" key="6">
    <source>
        <dbReference type="ARBA" id="ARBA00022989"/>
    </source>
</evidence>
<dbReference type="GO" id="GO:0005886">
    <property type="term" value="C:plasma membrane"/>
    <property type="evidence" value="ECO:0007669"/>
    <property type="project" value="UniProtKB-SubCell"/>
</dbReference>
<accession>A0A1H5PYL7</accession>
<protein>
    <submittedName>
        <fullName evidence="10">Putative spermidine/putrescine transport system permease protein</fullName>
    </submittedName>
</protein>
<feature type="transmembrane region" description="Helical" evidence="8">
    <location>
        <begin position="136"/>
        <end position="157"/>
    </location>
</feature>
<evidence type="ECO:0000256" key="7">
    <source>
        <dbReference type="ARBA" id="ARBA00023136"/>
    </source>
</evidence>
<reference evidence="11" key="1">
    <citation type="submission" date="2016-10" db="EMBL/GenBank/DDBJ databases">
        <authorList>
            <person name="Varghese N."/>
            <person name="Submissions S."/>
        </authorList>
    </citation>
    <scope>NUCLEOTIDE SEQUENCE [LARGE SCALE GENOMIC DNA]</scope>
    <source>
        <strain evidence="11">DSM 45237</strain>
    </source>
</reference>
<dbReference type="PANTHER" id="PTHR42929">
    <property type="entry name" value="INNER MEMBRANE ABC TRANSPORTER PERMEASE PROTEIN YDCU-RELATED-RELATED"/>
    <property type="match status" value="1"/>
</dbReference>
<feature type="transmembrane region" description="Helical" evidence="8">
    <location>
        <begin position="178"/>
        <end position="207"/>
    </location>
</feature>
<keyword evidence="5 8" id="KW-0812">Transmembrane</keyword>
<dbReference type="InterPro" id="IPR035906">
    <property type="entry name" value="MetI-like_sf"/>
</dbReference>
<evidence type="ECO:0000259" key="9">
    <source>
        <dbReference type="PROSITE" id="PS50928"/>
    </source>
</evidence>
<dbReference type="EMBL" id="FNUC01000004">
    <property type="protein sequence ID" value="SEF18744.1"/>
    <property type="molecule type" value="Genomic_DNA"/>
</dbReference>
<evidence type="ECO:0000256" key="5">
    <source>
        <dbReference type="ARBA" id="ARBA00022692"/>
    </source>
</evidence>
<dbReference type="PANTHER" id="PTHR42929:SF5">
    <property type="entry name" value="ABC TRANSPORTER PERMEASE PROTEIN"/>
    <property type="match status" value="1"/>
</dbReference>
<dbReference type="SUPFAM" id="SSF161098">
    <property type="entry name" value="MetI-like"/>
    <property type="match status" value="1"/>
</dbReference>
<keyword evidence="6 8" id="KW-1133">Transmembrane helix</keyword>
<evidence type="ECO:0000256" key="8">
    <source>
        <dbReference type="RuleBase" id="RU363032"/>
    </source>
</evidence>
<keyword evidence="11" id="KW-1185">Reference proteome</keyword>
<dbReference type="GO" id="GO:0055085">
    <property type="term" value="P:transmembrane transport"/>
    <property type="evidence" value="ECO:0007669"/>
    <property type="project" value="InterPro"/>
</dbReference>
<feature type="transmembrane region" description="Helical" evidence="8">
    <location>
        <begin position="234"/>
        <end position="255"/>
    </location>
</feature>
<evidence type="ECO:0000313" key="10">
    <source>
        <dbReference type="EMBL" id="SEF18744.1"/>
    </source>
</evidence>
<dbReference type="Proteomes" id="UP000181980">
    <property type="component" value="Unassembled WGS sequence"/>
</dbReference>
<evidence type="ECO:0000313" key="11">
    <source>
        <dbReference type="Proteomes" id="UP000181980"/>
    </source>
</evidence>
<feature type="domain" description="ABC transmembrane type-1" evidence="9">
    <location>
        <begin position="49"/>
        <end position="255"/>
    </location>
</feature>
<sequence>MSALLAIPLGAALLFLVLPLVSLTGRALSDDGLNGFTQVMSSDVFIDASVRTLLLSTVVTACCLVLGTIYALALVTAPPSIGKVLLLGLLASFWISLLVRTFGWVIVFQPNGALSQLLVSMGLTDSTGGLLQTTTAMYPAMIHVMLPYFVLPVYAACLDLRSEDLRAGQSLGAGPARLLWLVVLPALRPAVAGACSLVFLLSLAFYVTPLLIGGPQQLTIATLIDRQFNQQFDLAGASVMGLVLLVFVLAIYLVIDRFVSLVPRGFRS</sequence>
<name>A0A1H5PYL7_9ACTN</name>
<dbReference type="InterPro" id="IPR000515">
    <property type="entry name" value="MetI-like"/>
</dbReference>
<feature type="transmembrane region" description="Helical" evidence="8">
    <location>
        <begin position="84"/>
        <end position="107"/>
    </location>
</feature>
<feature type="transmembrane region" description="Helical" evidence="8">
    <location>
        <begin position="53"/>
        <end position="77"/>
    </location>
</feature>
<evidence type="ECO:0000256" key="1">
    <source>
        <dbReference type="ARBA" id="ARBA00004651"/>
    </source>
</evidence>
<dbReference type="Pfam" id="PF00528">
    <property type="entry name" value="BPD_transp_1"/>
    <property type="match status" value="1"/>
</dbReference>
<keyword evidence="4" id="KW-1003">Cell membrane</keyword>
<comment type="similarity">
    <text evidence="2">Belongs to the binding-protein-dependent transport system permease family. CysTW subfamily.</text>
</comment>
<dbReference type="Gene3D" id="1.10.3720.10">
    <property type="entry name" value="MetI-like"/>
    <property type="match status" value="1"/>
</dbReference>
<proteinExistence type="inferred from homology"/>
<keyword evidence="3 8" id="KW-0813">Transport</keyword>
<keyword evidence="7 8" id="KW-0472">Membrane</keyword>
<dbReference type="STRING" id="561176.SAMN04488561_6813"/>
<evidence type="ECO:0000256" key="2">
    <source>
        <dbReference type="ARBA" id="ARBA00007069"/>
    </source>
</evidence>
<dbReference type="AlphaFoldDB" id="A0A1H5PYL7"/>
<organism evidence="10 11">
    <name type="scientific">Jiangella alba</name>
    <dbReference type="NCBI Taxonomy" id="561176"/>
    <lineage>
        <taxon>Bacteria</taxon>
        <taxon>Bacillati</taxon>
        <taxon>Actinomycetota</taxon>
        <taxon>Actinomycetes</taxon>
        <taxon>Jiangellales</taxon>
        <taxon>Jiangellaceae</taxon>
        <taxon>Jiangella</taxon>
    </lineage>
</organism>
<dbReference type="PROSITE" id="PS50928">
    <property type="entry name" value="ABC_TM1"/>
    <property type="match status" value="1"/>
</dbReference>
<comment type="subcellular location">
    <subcellularLocation>
        <location evidence="1 8">Cell membrane</location>
        <topology evidence="1 8">Multi-pass membrane protein</topology>
    </subcellularLocation>
</comment>
<gene>
    <name evidence="10" type="ORF">SAMN04488561_6813</name>
</gene>
<dbReference type="CDD" id="cd06261">
    <property type="entry name" value="TM_PBP2"/>
    <property type="match status" value="1"/>
</dbReference>
<evidence type="ECO:0000256" key="4">
    <source>
        <dbReference type="ARBA" id="ARBA00022475"/>
    </source>
</evidence>
<evidence type="ECO:0000256" key="3">
    <source>
        <dbReference type="ARBA" id="ARBA00022448"/>
    </source>
</evidence>